<dbReference type="InterPro" id="IPR004853">
    <property type="entry name" value="Sugar_P_trans_dom"/>
</dbReference>
<dbReference type="EMBL" id="CDSF01000155">
    <property type="protein sequence ID" value="CEP03895.1"/>
    <property type="molecule type" value="Genomic_DNA"/>
</dbReference>
<organism evidence="7 8">
    <name type="scientific">Plasmodiophora brassicae</name>
    <name type="common">Clubroot disease agent</name>
    <dbReference type="NCBI Taxonomy" id="37360"/>
    <lineage>
        <taxon>Eukaryota</taxon>
        <taxon>Sar</taxon>
        <taxon>Rhizaria</taxon>
        <taxon>Endomyxa</taxon>
        <taxon>Phytomyxea</taxon>
        <taxon>Plasmodiophorida</taxon>
        <taxon>Plasmodiophoridae</taxon>
        <taxon>Plasmodiophora</taxon>
    </lineage>
</organism>
<reference evidence="7 8" key="1">
    <citation type="submission" date="2015-02" db="EMBL/GenBank/DDBJ databases">
        <authorList>
            <person name="Chooi Y.-H."/>
        </authorList>
    </citation>
    <scope>NUCLEOTIDE SEQUENCE [LARGE SCALE GENOMIC DNA]</scope>
    <source>
        <strain evidence="7">E3</strain>
    </source>
</reference>
<dbReference type="GO" id="GO:0016020">
    <property type="term" value="C:membrane"/>
    <property type="evidence" value="ECO:0007669"/>
    <property type="project" value="UniProtKB-SubCell"/>
</dbReference>
<feature type="transmembrane region" description="Helical" evidence="5">
    <location>
        <begin position="41"/>
        <end position="64"/>
    </location>
</feature>
<sequence length="386" mass="41518">MLHHSNARGKADGAVVPGIVAVWIVSSICGTLVNKRLMKSFALPMTLTIAHLAVGLVCDFVVVARRSSLQTLWASMFNFQVIRAAATVGAAHAVSKAMTFVSYGTLSLSLTHTIKSSSPIFAAIITFVTVGNGVSLKEMVSLLAISIGVTLSSFTEVHFELRGFLAAVSSCVVGVCQSMFSKQAMATLNCDPFVFHFFTTLSAMVIVVPPATVYEERRPRASAAAFMSSFVPASPVGRPAGLDTLQPRAPSLVEYPVVLLGISLMCHYAATIGSLLTLTKVSVLGHQVANVGKRMSIIVISIVLFRTPVSFSNAMGILIAMAGFSWFVFMKQGKSRTPLLLPKQRPLTQLPMASVQAGWRRLLNMVAWRRHDYVDKKPRSPASETA</sequence>
<gene>
    <name evidence="7" type="ORF">PBRA_003502</name>
</gene>
<dbReference type="Pfam" id="PF03151">
    <property type="entry name" value="TPT"/>
    <property type="match status" value="1"/>
</dbReference>
<evidence type="ECO:0000256" key="5">
    <source>
        <dbReference type="SAM" id="Phobius"/>
    </source>
</evidence>
<dbReference type="OMA" id="MMHFVGS"/>
<name>A0A0G4J8I7_PLABS</name>
<dbReference type="AlphaFoldDB" id="A0A0G4J8I7"/>
<feature type="transmembrane region" description="Helical" evidence="5">
    <location>
        <begin position="193"/>
        <end position="214"/>
    </location>
</feature>
<dbReference type="OrthoDB" id="6418713at2759"/>
<dbReference type="Proteomes" id="UP000039324">
    <property type="component" value="Unassembled WGS sequence"/>
</dbReference>
<evidence type="ECO:0000313" key="8">
    <source>
        <dbReference type="Proteomes" id="UP000039324"/>
    </source>
</evidence>
<feature type="transmembrane region" description="Helical" evidence="5">
    <location>
        <begin position="118"/>
        <end position="134"/>
    </location>
</feature>
<keyword evidence="3 5" id="KW-1133">Transmembrane helix</keyword>
<evidence type="ECO:0000256" key="3">
    <source>
        <dbReference type="ARBA" id="ARBA00022989"/>
    </source>
</evidence>
<dbReference type="PANTHER" id="PTHR11132">
    <property type="entry name" value="SOLUTE CARRIER FAMILY 35"/>
    <property type="match status" value="1"/>
</dbReference>
<evidence type="ECO:0000259" key="6">
    <source>
        <dbReference type="Pfam" id="PF03151"/>
    </source>
</evidence>
<keyword evidence="2 5" id="KW-0812">Transmembrane</keyword>
<feature type="transmembrane region" description="Helical" evidence="5">
    <location>
        <begin position="14"/>
        <end position="34"/>
    </location>
</feature>
<evidence type="ECO:0000256" key="1">
    <source>
        <dbReference type="ARBA" id="ARBA00004141"/>
    </source>
</evidence>
<evidence type="ECO:0000256" key="2">
    <source>
        <dbReference type="ARBA" id="ARBA00022692"/>
    </source>
</evidence>
<evidence type="ECO:0000256" key="4">
    <source>
        <dbReference type="ARBA" id="ARBA00023136"/>
    </source>
</evidence>
<dbReference type="InterPro" id="IPR050186">
    <property type="entry name" value="TPT_transporter"/>
</dbReference>
<keyword evidence="8" id="KW-1185">Reference proteome</keyword>
<protein>
    <recommendedName>
        <fullName evidence="6">Sugar phosphate transporter domain-containing protein</fullName>
    </recommendedName>
</protein>
<proteinExistence type="predicted"/>
<feature type="transmembrane region" description="Helical" evidence="5">
    <location>
        <begin position="257"/>
        <end position="276"/>
    </location>
</feature>
<comment type="subcellular location">
    <subcellularLocation>
        <location evidence="1">Membrane</location>
        <topology evidence="1">Multi-pass membrane protein</topology>
    </subcellularLocation>
</comment>
<feature type="domain" description="Sugar phosphate transporter" evidence="6">
    <location>
        <begin position="19"/>
        <end position="324"/>
    </location>
</feature>
<feature type="transmembrane region" description="Helical" evidence="5">
    <location>
        <begin position="84"/>
        <end position="106"/>
    </location>
</feature>
<accession>A0A0G4J8I7</accession>
<evidence type="ECO:0000313" key="7">
    <source>
        <dbReference type="EMBL" id="CEP03895.1"/>
    </source>
</evidence>
<keyword evidence="4 5" id="KW-0472">Membrane</keyword>